<feature type="compositionally biased region" description="Polar residues" evidence="1">
    <location>
        <begin position="626"/>
        <end position="650"/>
    </location>
</feature>
<feature type="region of interest" description="Disordered" evidence="1">
    <location>
        <begin position="50"/>
        <end position="85"/>
    </location>
</feature>
<feature type="region of interest" description="Disordered" evidence="1">
    <location>
        <begin position="626"/>
        <end position="688"/>
    </location>
</feature>
<dbReference type="OrthoDB" id="5348404at2759"/>
<evidence type="ECO:0000313" key="3">
    <source>
        <dbReference type="Proteomes" id="UP000604825"/>
    </source>
</evidence>
<evidence type="ECO:0000313" key="2">
    <source>
        <dbReference type="EMBL" id="CAD6217022.1"/>
    </source>
</evidence>
<evidence type="ECO:0000256" key="1">
    <source>
        <dbReference type="SAM" id="MobiDB-lite"/>
    </source>
</evidence>
<organism evidence="2 3">
    <name type="scientific">Miscanthus lutarioriparius</name>
    <dbReference type="NCBI Taxonomy" id="422564"/>
    <lineage>
        <taxon>Eukaryota</taxon>
        <taxon>Viridiplantae</taxon>
        <taxon>Streptophyta</taxon>
        <taxon>Embryophyta</taxon>
        <taxon>Tracheophyta</taxon>
        <taxon>Spermatophyta</taxon>
        <taxon>Magnoliopsida</taxon>
        <taxon>Liliopsida</taxon>
        <taxon>Poales</taxon>
        <taxon>Poaceae</taxon>
        <taxon>PACMAD clade</taxon>
        <taxon>Panicoideae</taxon>
        <taxon>Andropogonodae</taxon>
        <taxon>Andropogoneae</taxon>
        <taxon>Saccharinae</taxon>
        <taxon>Miscanthus</taxon>
    </lineage>
</organism>
<feature type="compositionally biased region" description="Basic and acidic residues" evidence="1">
    <location>
        <begin position="311"/>
        <end position="336"/>
    </location>
</feature>
<protein>
    <recommendedName>
        <fullName evidence="4">SAP domain-containing protein</fullName>
    </recommendedName>
</protein>
<dbReference type="PANTHER" id="PTHR47031:SF10">
    <property type="entry name" value="OS07G0626200 PROTEIN"/>
    <property type="match status" value="1"/>
</dbReference>
<keyword evidence="3" id="KW-1185">Reference proteome</keyword>
<feature type="compositionally biased region" description="Basic and acidic residues" evidence="1">
    <location>
        <begin position="463"/>
        <end position="474"/>
    </location>
</feature>
<feature type="compositionally biased region" description="Polar residues" evidence="1">
    <location>
        <begin position="453"/>
        <end position="462"/>
    </location>
</feature>
<comment type="caution">
    <text evidence="2">The sequence shown here is derived from an EMBL/GenBank/DDBJ whole genome shotgun (WGS) entry which is preliminary data.</text>
</comment>
<dbReference type="Gene3D" id="1.10.720.30">
    <property type="entry name" value="SAP domain"/>
    <property type="match status" value="1"/>
</dbReference>
<accession>A0A811N694</accession>
<feature type="compositionally biased region" description="Polar residues" evidence="1">
    <location>
        <begin position="289"/>
        <end position="306"/>
    </location>
</feature>
<evidence type="ECO:0008006" key="4">
    <source>
        <dbReference type="Google" id="ProtNLM"/>
    </source>
</evidence>
<dbReference type="SUPFAM" id="SSF68906">
    <property type="entry name" value="SAP domain"/>
    <property type="match status" value="1"/>
</dbReference>
<sequence length="735" mass="79488">MSTYPVLNNQPIDQWTVTEFKDELERRYLPVSGLKDDLLKRNFEDMQDEILDSEGKATVVTSPPEEPDGGHGDTIEKTSEDDTNMKMVVDDEPSNLNGGDIKLGLDEHSKILKLEDELAPPDDMLHTDNEDSDAVAVAEPEDDTSKKMIIDDVPFGPTHTNVELGAKVDYKIEQEEVSILSNATALHAYPKEHIVDVAKGPEDDTSKKMIIDDVPSGLTHTNVELGAQVDCKIEQDEVSTLFDATALHAYPKECIVAAAKGLVVGTAEASRRSLDVIAEVESYLVNTAATDETNGNGPDSTSSGNTIVKEANSHSECHGDTIEKTSEDDTNKKMAVDDEPSNLTGGDIKSGLDEHSKIVKLEDEPAPPDDMLHTDNEDSDVVAVAEPEDDTSKKMIIDDVPSGPTHTNVELGAKVDCKIEQEEVSTLFDATALHAYPKERIVAAAKGLVVDSTSSGNTTVKEANSHSEGHGDTIEKTLEDDTNKKMVVDDESSNLIGGDINLGLDEHNKILKLEDEPAPPDDMLHSDNEDSDVVAVAEPEDDTSKKIIIDDVMSGPTHTNVELGAQVDYKIEQEEVSTLFYATTLHSYPKERIVAAAKGLVVGTTEARQRSLDIVVEVESSLVNTAATDETNGNGPDSTSSGNTIVNEANSHSEGHDDTIEKTPEDDTNKKMAVDDEPSNLTGGDIKLGLDEHSKILKLKDEPTCPDDMLHSDNEDSDAVAVAELEDDTSKKNDH</sequence>
<dbReference type="EMBL" id="CAJGYO010000003">
    <property type="protein sequence ID" value="CAD6217022.1"/>
    <property type="molecule type" value="Genomic_DNA"/>
</dbReference>
<feature type="region of interest" description="Disordered" evidence="1">
    <location>
        <begin position="289"/>
        <end position="351"/>
    </location>
</feature>
<reference evidence="2" key="1">
    <citation type="submission" date="2020-10" db="EMBL/GenBank/DDBJ databases">
        <authorList>
            <person name="Han B."/>
            <person name="Lu T."/>
            <person name="Zhao Q."/>
            <person name="Huang X."/>
            <person name="Zhao Y."/>
        </authorList>
    </citation>
    <scope>NUCLEOTIDE SEQUENCE</scope>
</reference>
<dbReference type="InterPro" id="IPR036361">
    <property type="entry name" value="SAP_dom_sf"/>
</dbReference>
<gene>
    <name evidence="2" type="ORF">NCGR_LOCUS11170</name>
</gene>
<name>A0A811N694_9POAL</name>
<feature type="region of interest" description="Disordered" evidence="1">
    <location>
        <begin position="453"/>
        <end position="474"/>
    </location>
</feature>
<feature type="compositionally biased region" description="Basic and acidic residues" evidence="1">
    <location>
        <begin position="68"/>
        <end position="84"/>
    </location>
</feature>
<dbReference type="Proteomes" id="UP000604825">
    <property type="component" value="Unassembled WGS sequence"/>
</dbReference>
<dbReference type="AlphaFoldDB" id="A0A811N694"/>
<feature type="compositionally biased region" description="Basic and acidic residues" evidence="1">
    <location>
        <begin position="651"/>
        <end position="674"/>
    </location>
</feature>
<dbReference type="PANTHER" id="PTHR47031">
    <property type="entry name" value="SAP DNA-BINDING DOMAIN-CONTAINING PROTEIN"/>
    <property type="match status" value="1"/>
</dbReference>
<proteinExistence type="predicted"/>